<evidence type="ECO:0000313" key="2">
    <source>
        <dbReference type="EMBL" id="REC58215.1"/>
    </source>
</evidence>
<name>A0A3D9BXH2_9RHOB</name>
<dbReference type="Proteomes" id="UP000257131">
    <property type="component" value="Unassembled WGS sequence"/>
</dbReference>
<evidence type="ECO:0000256" key="1">
    <source>
        <dbReference type="SAM" id="MobiDB-lite"/>
    </source>
</evidence>
<accession>A0A3D9BXH2</accession>
<feature type="region of interest" description="Disordered" evidence="1">
    <location>
        <begin position="1"/>
        <end position="58"/>
    </location>
</feature>
<dbReference type="EMBL" id="QOHR01000003">
    <property type="protein sequence ID" value="REC58215.1"/>
    <property type="molecule type" value="Genomic_DNA"/>
</dbReference>
<evidence type="ECO:0000313" key="3">
    <source>
        <dbReference type="Proteomes" id="UP000257131"/>
    </source>
</evidence>
<gene>
    <name evidence="2" type="ORF">DRV84_04065</name>
</gene>
<feature type="compositionally biased region" description="Low complexity" evidence="1">
    <location>
        <begin position="39"/>
        <end position="55"/>
    </location>
</feature>
<dbReference type="InterPro" id="IPR010836">
    <property type="entry name" value="SapC"/>
</dbReference>
<feature type="region of interest" description="Disordered" evidence="1">
    <location>
        <begin position="286"/>
        <end position="317"/>
    </location>
</feature>
<organism evidence="2 3">
    <name type="scientific">Rhodosalinus sediminis</name>
    <dbReference type="NCBI Taxonomy" id="1940533"/>
    <lineage>
        <taxon>Bacteria</taxon>
        <taxon>Pseudomonadati</taxon>
        <taxon>Pseudomonadota</taxon>
        <taxon>Alphaproteobacteria</taxon>
        <taxon>Rhodobacterales</taxon>
        <taxon>Paracoccaceae</taxon>
        <taxon>Rhodosalinus</taxon>
    </lineage>
</organism>
<keyword evidence="3" id="KW-1185">Reference proteome</keyword>
<comment type="caution">
    <text evidence="2">The sequence shown here is derived from an EMBL/GenBank/DDBJ whole genome shotgun (WGS) entry which is preliminary data.</text>
</comment>
<dbReference type="Pfam" id="PF07277">
    <property type="entry name" value="SapC"/>
    <property type="match status" value="1"/>
</dbReference>
<dbReference type="AlphaFoldDB" id="A0A3D9BXH2"/>
<protein>
    <recommendedName>
        <fullName evidence="4">SapC family protein</fullName>
    </recommendedName>
</protein>
<proteinExistence type="predicted"/>
<reference evidence="2 3" key="1">
    <citation type="journal article" date="2017" name="Int. J. Syst. Evol. Microbiol.">
        <title>Rhodosalinus sediminis gen. nov., sp. nov., isolated from marine saltern.</title>
        <authorList>
            <person name="Guo L.Y."/>
            <person name="Ling S.K."/>
            <person name="Li C.M."/>
            <person name="Chen G.J."/>
            <person name="Du Z.J."/>
        </authorList>
    </citation>
    <scope>NUCLEOTIDE SEQUENCE [LARGE SCALE GENOMIC DNA]</scope>
    <source>
        <strain evidence="2 3">WDN1C137</strain>
    </source>
</reference>
<sequence length="317" mass="33980">MRASRSWPGSRASATSPRCAPTRSSCPTRRRPDRRQEIAAGPKPGPSAAPMTDATPPAPIAVSQARHAGRFWRRFTSYAFARRWRCVDVVMAELAPAASAFPLVFRRTAWQEIVPVALLRLGASGTTPFVTAEGRWRGTYVPSALRAHPFSARPGAQSGELVLMVDETTGLVTDDPSDEPFFTGAAPAPPLEQVLDFFRARARSAQRTREACAALDAQGVLTPLSPLPGMHESDAAGLLAVDTERVEALDGRQIPALWQSGALRLAEAHRVSLQHAAWMARAVQASAARAPEPSPPPDDGLSGFLAALSDDRARSQP</sequence>
<evidence type="ECO:0008006" key="4">
    <source>
        <dbReference type="Google" id="ProtNLM"/>
    </source>
</evidence>